<dbReference type="PANTHER" id="PTHR43031:SF17">
    <property type="entry name" value="SULFURTRANSFERASE YTWF-RELATED"/>
    <property type="match status" value="1"/>
</dbReference>
<sequence>MGYEYDGVMQLDTEEVMEIFQTKPKNVVLLDVRENHEYNAGHIPGIQLLPTSEFIERYEEELDRSKEYVVVCRSGNRSHMVCKFLQEQGFKKCANYAQGMLDWPGPFETADLPPSRGQRW</sequence>
<dbReference type="EMBL" id="JAUSUQ010000005">
    <property type="protein sequence ID" value="MDQ0338884.1"/>
    <property type="molecule type" value="Genomic_DNA"/>
</dbReference>
<evidence type="ECO:0000313" key="2">
    <source>
        <dbReference type="EMBL" id="MDQ0338884.1"/>
    </source>
</evidence>
<feature type="domain" description="Rhodanese" evidence="1">
    <location>
        <begin position="23"/>
        <end position="109"/>
    </location>
</feature>
<keyword evidence="3" id="KW-1185">Reference proteome</keyword>
<dbReference type="InterPro" id="IPR001763">
    <property type="entry name" value="Rhodanese-like_dom"/>
</dbReference>
<dbReference type="InterPro" id="IPR036873">
    <property type="entry name" value="Rhodanese-like_dom_sf"/>
</dbReference>
<protein>
    <submittedName>
        <fullName evidence="2">Rhodanese-related sulfurtransferase</fullName>
    </submittedName>
</protein>
<accession>A0ABU0CSP9</accession>
<name>A0ABU0CSP9_9BACI</name>
<dbReference type="SUPFAM" id="SSF52821">
    <property type="entry name" value="Rhodanese/Cell cycle control phosphatase"/>
    <property type="match status" value="1"/>
</dbReference>
<dbReference type="PROSITE" id="PS50206">
    <property type="entry name" value="RHODANESE_3"/>
    <property type="match status" value="1"/>
</dbReference>
<dbReference type="PANTHER" id="PTHR43031">
    <property type="entry name" value="FAD-DEPENDENT OXIDOREDUCTASE"/>
    <property type="match status" value="1"/>
</dbReference>
<organism evidence="2 3">
    <name type="scientific">Caldalkalibacillus uzonensis</name>
    <dbReference type="NCBI Taxonomy" id="353224"/>
    <lineage>
        <taxon>Bacteria</taxon>
        <taxon>Bacillati</taxon>
        <taxon>Bacillota</taxon>
        <taxon>Bacilli</taxon>
        <taxon>Bacillales</taxon>
        <taxon>Bacillaceae</taxon>
        <taxon>Caldalkalibacillus</taxon>
    </lineage>
</organism>
<dbReference type="CDD" id="cd00158">
    <property type="entry name" value="RHOD"/>
    <property type="match status" value="1"/>
</dbReference>
<gene>
    <name evidence="2" type="ORF">J2S00_001670</name>
</gene>
<dbReference type="InterPro" id="IPR050229">
    <property type="entry name" value="GlpE_sulfurtransferase"/>
</dbReference>
<reference evidence="2 3" key="1">
    <citation type="submission" date="2023-07" db="EMBL/GenBank/DDBJ databases">
        <title>Genomic Encyclopedia of Type Strains, Phase IV (KMG-IV): sequencing the most valuable type-strain genomes for metagenomic binning, comparative biology and taxonomic classification.</title>
        <authorList>
            <person name="Goeker M."/>
        </authorList>
    </citation>
    <scope>NUCLEOTIDE SEQUENCE [LARGE SCALE GENOMIC DNA]</scope>
    <source>
        <strain evidence="2 3">DSM 17740</strain>
    </source>
</reference>
<dbReference type="Gene3D" id="3.40.250.10">
    <property type="entry name" value="Rhodanese-like domain"/>
    <property type="match status" value="1"/>
</dbReference>
<dbReference type="Pfam" id="PF00581">
    <property type="entry name" value="Rhodanese"/>
    <property type="match status" value="1"/>
</dbReference>
<proteinExistence type="predicted"/>
<dbReference type="SMART" id="SM00450">
    <property type="entry name" value="RHOD"/>
    <property type="match status" value="1"/>
</dbReference>
<evidence type="ECO:0000259" key="1">
    <source>
        <dbReference type="PROSITE" id="PS50206"/>
    </source>
</evidence>
<evidence type="ECO:0000313" key="3">
    <source>
        <dbReference type="Proteomes" id="UP001232445"/>
    </source>
</evidence>
<comment type="caution">
    <text evidence="2">The sequence shown here is derived from an EMBL/GenBank/DDBJ whole genome shotgun (WGS) entry which is preliminary data.</text>
</comment>
<dbReference type="Proteomes" id="UP001232445">
    <property type="component" value="Unassembled WGS sequence"/>
</dbReference>
<dbReference type="RefSeq" id="WP_307337968.1">
    <property type="nucleotide sequence ID" value="NZ_JAUSUQ010000005.1"/>
</dbReference>